<organism evidence="1 2">
    <name type="scientific">Mucuna pruriens</name>
    <name type="common">Velvet bean</name>
    <name type="synonym">Dolichos pruriens</name>
    <dbReference type="NCBI Taxonomy" id="157652"/>
    <lineage>
        <taxon>Eukaryota</taxon>
        <taxon>Viridiplantae</taxon>
        <taxon>Streptophyta</taxon>
        <taxon>Embryophyta</taxon>
        <taxon>Tracheophyta</taxon>
        <taxon>Spermatophyta</taxon>
        <taxon>Magnoliopsida</taxon>
        <taxon>eudicotyledons</taxon>
        <taxon>Gunneridae</taxon>
        <taxon>Pentapetalae</taxon>
        <taxon>rosids</taxon>
        <taxon>fabids</taxon>
        <taxon>Fabales</taxon>
        <taxon>Fabaceae</taxon>
        <taxon>Papilionoideae</taxon>
        <taxon>50 kb inversion clade</taxon>
        <taxon>NPAAA clade</taxon>
        <taxon>indigoferoid/millettioid clade</taxon>
        <taxon>Phaseoleae</taxon>
        <taxon>Mucuna</taxon>
    </lineage>
</organism>
<reference evidence="1" key="1">
    <citation type="submission" date="2018-05" db="EMBL/GenBank/DDBJ databases">
        <title>Draft genome of Mucuna pruriens seed.</title>
        <authorList>
            <person name="Nnadi N.E."/>
            <person name="Vos R."/>
            <person name="Hasami M.H."/>
            <person name="Devisetty U.K."/>
            <person name="Aguiy J.C."/>
        </authorList>
    </citation>
    <scope>NUCLEOTIDE SEQUENCE [LARGE SCALE GENOMIC DNA]</scope>
    <source>
        <strain evidence="1">JCA_2017</strain>
    </source>
</reference>
<dbReference type="AlphaFoldDB" id="A0A371E0G3"/>
<proteinExistence type="predicted"/>
<evidence type="ECO:0000313" key="2">
    <source>
        <dbReference type="Proteomes" id="UP000257109"/>
    </source>
</evidence>
<keyword evidence="2" id="KW-1185">Reference proteome</keyword>
<accession>A0A371E0G3</accession>
<evidence type="ECO:0000313" key="1">
    <source>
        <dbReference type="EMBL" id="RDX58272.1"/>
    </source>
</evidence>
<dbReference type="EMBL" id="QJKJ01017664">
    <property type="protein sequence ID" value="RDX58272.1"/>
    <property type="molecule type" value="Genomic_DNA"/>
</dbReference>
<name>A0A371E0G3_MUCPR</name>
<sequence length="83" mass="9858">MIHPMIRIFNGMPRLITSLRAWIISYNIRGLGGKLKKKKRLMGTWDTRDFQWEFKPFEGRTGGLIIIRRNPSFDLIVEFVTNY</sequence>
<feature type="non-terminal residue" evidence="1">
    <location>
        <position position="1"/>
    </location>
</feature>
<comment type="caution">
    <text evidence="1">The sequence shown here is derived from an EMBL/GenBank/DDBJ whole genome shotgun (WGS) entry which is preliminary data.</text>
</comment>
<gene>
    <name evidence="1" type="ORF">CR513_62422</name>
</gene>
<protein>
    <submittedName>
        <fullName evidence="1">Uncharacterized protein</fullName>
    </submittedName>
</protein>
<dbReference type="Proteomes" id="UP000257109">
    <property type="component" value="Unassembled WGS sequence"/>
</dbReference>